<keyword evidence="3" id="KW-1185">Reference proteome</keyword>
<feature type="region of interest" description="Disordered" evidence="1">
    <location>
        <begin position="47"/>
        <end position="146"/>
    </location>
</feature>
<protein>
    <submittedName>
        <fullName evidence="2">Uncharacterized protein</fullName>
    </submittedName>
</protein>
<evidence type="ECO:0000256" key="1">
    <source>
        <dbReference type="SAM" id="MobiDB-lite"/>
    </source>
</evidence>
<evidence type="ECO:0000313" key="2">
    <source>
        <dbReference type="EMBL" id="KAK4210423.1"/>
    </source>
</evidence>
<dbReference type="PANTHER" id="PTHR40020:SF1">
    <property type="entry name" value="CYTOCHROME C OXIDASE ASSEMBLY FACTOR 2"/>
    <property type="match status" value="1"/>
</dbReference>
<organism evidence="2 3">
    <name type="scientific">Rhypophila decipiens</name>
    <dbReference type="NCBI Taxonomy" id="261697"/>
    <lineage>
        <taxon>Eukaryota</taxon>
        <taxon>Fungi</taxon>
        <taxon>Dikarya</taxon>
        <taxon>Ascomycota</taxon>
        <taxon>Pezizomycotina</taxon>
        <taxon>Sordariomycetes</taxon>
        <taxon>Sordariomycetidae</taxon>
        <taxon>Sordariales</taxon>
        <taxon>Naviculisporaceae</taxon>
        <taxon>Rhypophila</taxon>
    </lineage>
</organism>
<dbReference type="GO" id="GO:0005759">
    <property type="term" value="C:mitochondrial matrix"/>
    <property type="evidence" value="ECO:0007669"/>
    <property type="project" value="TreeGrafter"/>
</dbReference>
<dbReference type="GO" id="GO:0033617">
    <property type="term" value="P:mitochondrial respiratory chain complex IV assembly"/>
    <property type="evidence" value="ECO:0007669"/>
    <property type="project" value="TreeGrafter"/>
</dbReference>
<evidence type="ECO:0000313" key="3">
    <source>
        <dbReference type="Proteomes" id="UP001301769"/>
    </source>
</evidence>
<comment type="caution">
    <text evidence="2">The sequence shown here is derived from an EMBL/GenBank/DDBJ whole genome shotgun (WGS) entry which is preliminary data.</text>
</comment>
<gene>
    <name evidence="2" type="ORF">QBC37DRAFT_442751</name>
</gene>
<reference evidence="2" key="1">
    <citation type="journal article" date="2023" name="Mol. Phylogenet. Evol.">
        <title>Genome-scale phylogeny and comparative genomics of the fungal order Sordariales.</title>
        <authorList>
            <person name="Hensen N."/>
            <person name="Bonometti L."/>
            <person name="Westerberg I."/>
            <person name="Brannstrom I.O."/>
            <person name="Guillou S."/>
            <person name="Cros-Aarteil S."/>
            <person name="Calhoun S."/>
            <person name="Haridas S."/>
            <person name="Kuo A."/>
            <person name="Mondo S."/>
            <person name="Pangilinan J."/>
            <person name="Riley R."/>
            <person name="LaButti K."/>
            <person name="Andreopoulos B."/>
            <person name="Lipzen A."/>
            <person name="Chen C."/>
            <person name="Yan M."/>
            <person name="Daum C."/>
            <person name="Ng V."/>
            <person name="Clum A."/>
            <person name="Steindorff A."/>
            <person name="Ohm R.A."/>
            <person name="Martin F."/>
            <person name="Silar P."/>
            <person name="Natvig D.O."/>
            <person name="Lalanne C."/>
            <person name="Gautier V."/>
            <person name="Ament-Velasquez S.L."/>
            <person name="Kruys A."/>
            <person name="Hutchinson M.I."/>
            <person name="Powell A.J."/>
            <person name="Barry K."/>
            <person name="Miller A.N."/>
            <person name="Grigoriev I.V."/>
            <person name="Debuchy R."/>
            <person name="Gladieux P."/>
            <person name="Hiltunen Thoren M."/>
            <person name="Johannesson H."/>
        </authorList>
    </citation>
    <scope>NUCLEOTIDE SEQUENCE</scope>
    <source>
        <strain evidence="2">PSN293</strain>
    </source>
</reference>
<proteinExistence type="predicted"/>
<feature type="compositionally biased region" description="Polar residues" evidence="1">
    <location>
        <begin position="73"/>
        <end position="90"/>
    </location>
</feature>
<accession>A0AAN6Y0N5</accession>
<dbReference type="EMBL" id="MU858175">
    <property type="protein sequence ID" value="KAK4210423.1"/>
    <property type="molecule type" value="Genomic_DNA"/>
</dbReference>
<reference evidence="2" key="2">
    <citation type="submission" date="2023-05" db="EMBL/GenBank/DDBJ databases">
        <authorList>
            <consortium name="Lawrence Berkeley National Laboratory"/>
            <person name="Steindorff A."/>
            <person name="Hensen N."/>
            <person name="Bonometti L."/>
            <person name="Westerberg I."/>
            <person name="Brannstrom I.O."/>
            <person name="Guillou S."/>
            <person name="Cros-Aarteil S."/>
            <person name="Calhoun S."/>
            <person name="Haridas S."/>
            <person name="Kuo A."/>
            <person name="Mondo S."/>
            <person name="Pangilinan J."/>
            <person name="Riley R."/>
            <person name="Labutti K."/>
            <person name="Andreopoulos B."/>
            <person name="Lipzen A."/>
            <person name="Chen C."/>
            <person name="Yanf M."/>
            <person name="Daum C."/>
            <person name="Ng V."/>
            <person name="Clum A."/>
            <person name="Ohm R."/>
            <person name="Martin F."/>
            <person name="Silar P."/>
            <person name="Natvig D."/>
            <person name="Lalanne C."/>
            <person name="Gautier V."/>
            <person name="Ament-Velasquez S.L."/>
            <person name="Kruys A."/>
            <person name="Hutchinson M.I."/>
            <person name="Powell A.J."/>
            <person name="Barry K."/>
            <person name="Miller A.N."/>
            <person name="Grigoriev I.V."/>
            <person name="Debuchy R."/>
            <person name="Gladieux P."/>
            <person name="Thoren M.H."/>
            <person name="Johannesson H."/>
        </authorList>
    </citation>
    <scope>NUCLEOTIDE SEQUENCE</scope>
    <source>
        <strain evidence="2">PSN293</strain>
    </source>
</reference>
<dbReference type="AlphaFoldDB" id="A0AAN6Y0N5"/>
<sequence length="146" mass="15548">MAPPHLHPRSRMTSTLFATTVVASFFVVGLPHVLPCPAPRVAFADGEMAEGGEGAPKRRRRKRPAAAPSSEPTVDSSGMIQFQPTTNAVSKESKQDGMDISSTGSKRECPVPKPKGVLGELLGFTTNKEAAGDKIETKSSETKTER</sequence>
<dbReference type="PANTHER" id="PTHR40020">
    <property type="entry name" value="CYTOCHROME C OXIDASE ASSEMBLY FACTOR 2"/>
    <property type="match status" value="1"/>
</dbReference>
<feature type="compositionally biased region" description="Basic and acidic residues" evidence="1">
    <location>
        <begin position="130"/>
        <end position="146"/>
    </location>
</feature>
<dbReference type="Proteomes" id="UP001301769">
    <property type="component" value="Unassembled WGS sequence"/>
</dbReference>
<name>A0AAN6Y0N5_9PEZI</name>